<evidence type="ECO:0000256" key="4">
    <source>
        <dbReference type="ARBA" id="ARBA00022741"/>
    </source>
</evidence>
<keyword evidence="10" id="KW-1185">Reference proteome</keyword>
<dbReference type="InterPro" id="IPR006073">
    <property type="entry name" value="GTP-bd"/>
</dbReference>
<dbReference type="HAMAP" id="MF_00379">
    <property type="entry name" value="GTPase_MnmE"/>
    <property type="match status" value="1"/>
</dbReference>
<dbReference type="PROSITE" id="PS50082">
    <property type="entry name" value="WD_REPEATS_2"/>
    <property type="match status" value="2"/>
</dbReference>
<dbReference type="CDD" id="cd04164">
    <property type="entry name" value="trmE"/>
    <property type="match status" value="1"/>
</dbReference>
<dbReference type="Pfam" id="PF01926">
    <property type="entry name" value="MMR_HSR1"/>
    <property type="match status" value="1"/>
</dbReference>
<accession>A0A8T1XBY1</accession>
<dbReference type="Pfam" id="PF10396">
    <property type="entry name" value="TrmE_N"/>
    <property type="match status" value="1"/>
</dbReference>
<dbReference type="InterPro" id="IPR005225">
    <property type="entry name" value="Small_GTP-bd"/>
</dbReference>
<evidence type="ECO:0000256" key="5">
    <source>
        <dbReference type="ARBA" id="ARBA00023134"/>
    </source>
</evidence>
<feature type="repeat" description="WD" evidence="6">
    <location>
        <begin position="801"/>
        <end position="840"/>
    </location>
</feature>
<dbReference type="EMBL" id="JAGDFL010000007">
    <property type="protein sequence ID" value="KAG7401798.1"/>
    <property type="molecule type" value="Genomic_DNA"/>
</dbReference>
<dbReference type="PANTHER" id="PTHR42714:SF2">
    <property type="entry name" value="TRNA MODIFICATION GTPASE GTPBP3, MITOCHONDRIAL"/>
    <property type="match status" value="1"/>
</dbReference>
<dbReference type="CDD" id="cd14858">
    <property type="entry name" value="TrmE_N"/>
    <property type="match status" value="1"/>
</dbReference>
<evidence type="ECO:0000259" key="8">
    <source>
        <dbReference type="PROSITE" id="PS51709"/>
    </source>
</evidence>
<keyword evidence="3" id="KW-0819">tRNA processing</keyword>
<dbReference type="InterPro" id="IPR013078">
    <property type="entry name" value="His_Pase_superF_clade-1"/>
</dbReference>
<comment type="caution">
    <text evidence="9">The sequence shown here is derived from an EMBL/GenBank/DDBJ whole genome shotgun (WGS) entry which is preliminary data.</text>
</comment>
<feature type="repeat" description="WD" evidence="6">
    <location>
        <begin position="852"/>
        <end position="893"/>
    </location>
</feature>
<dbReference type="PANTHER" id="PTHR42714">
    <property type="entry name" value="TRNA MODIFICATION GTPASE GTPBP3"/>
    <property type="match status" value="1"/>
</dbReference>
<gene>
    <name evidence="9" type="primary">GTPBP3</name>
    <name evidence="9" type="ORF">PHYBOEH_010261</name>
</gene>
<dbReference type="GO" id="GO:0005739">
    <property type="term" value="C:mitochondrion"/>
    <property type="evidence" value="ECO:0007669"/>
    <property type="project" value="UniProtKB-SubCell"/>
</dbReference>
<dbReference type="GO" id="GO:0003924">
    <property type="term" value="F:GTPase activity"/>
    <property type="evidence" value="ECO:0007669"/>
    <property type="project" value="InterPro"/>
</dbReference>
<dbReference type="InterPro" id="IPR004520">
    <property type="entry name" value="GTPase_MnmE"/>
</dbReference>
<dbReference type="FunFam" id="3.30.1360.120:FF:000007">
    <property type="entry name" value="tRNA modification GTPase GTPBP3, mitochondrial"/>
    <property type="match status" value="1"/>
</dbReference>
<dbReference type="SMART" id="SM00855">
    <property type="entry name" value="PGAM"/>
    <property type="match status" value="1"/>
</dbReference>
<dbReference type="Pfam" id="PF00400">
    <property type="entry name" value="WD40"/>
    <property type="match status" value="2"/>
</dbReference>
<dbReference type="CDD" id="cd07067">
    <property type="entry name" value="HP_PGM_like"/>
    <property type="match status" value="1"/>
</dbReference>
<sequence length="1172" mass="129140">MLGRLRSLRLATASRRQFASVGGADLQDVGAFECDTIYALSSAPGKAGVAVIRISGDQADSCLQQLTKSTALPAPRAAALRKLYHPKTQEHLDDALVLRFPHPKSFTGEDIVELHTHGSLAVVSGVLEALSHLPRCRAAEAGEFTERAFDNNKIDLVQVEGLADLLSAETEAQRNQALRQLSGDVGEVYEGWRDNLVKCLAYTEAMIDFGDDEDDVTDAAYEAAVNRVRALADSIRDHLADGRRGEILRSGVQVAILGPPNAGKSSLLNVLARRPAAIVSSIAGTTRDIVQVPLNIAGYPVIVSDTAGLRVTEDIVEKEGVLRAQQCASDADICVVMMDIQNAVLLHSDEYQDYLKDGALAVLNKSDQITEDKVADILDTFDEKQRSQLLVISCAEGNGIDVFVDNLAATVKEKLEVSSGGALITRERHRQNLVECLACLDRFLDDPYQSEIAAEDLRRAVVAIGRILGRIDVEDRMIEFTTWEVYTYEDESNFNNSSVDDQPANDQRAKKPEQRQGESPMYGKTRIDRVVLAEHLPTVSKAFSFESFHIDAEKGIFGGRHDGAVLHWALSQTPSVTTPYANTLRGHTGAVLALDFARAGCISVYAHAANSVDTTLGVADDKQLSDQVDPKFQFRLKRKFSHFHSLGISKIQMVADNCFVVSLGFDEKAQVIDAISGALSSTIFSDSAARFVSCSWDERGNMLVLGDAVGYVHLWNIFEDKLVGKAQMVTAMPSSIIGLHILTSGDFLLTGLANGVKQWICNRNTGGDFMSPEGQEFFVVGYCTGLIAIWSFAKRATIRAFKAHSDAVCCLTLHGCLLFSGSEDTLLRMWNMFNLKETYELGVLRPPSSSSSSGSGSPIVCLDVMPIRGLVLSGAADGTLIVWDYTSFEDEDAFDAYGKIVFRAKIEGRVKCLRCWPERKAMICGTAEGKLLVFDLPPQSEMSSTKTIYCIRHGESTFNEWRKTSILNFSWMWVRDPMIFDAPLSAKGKKQAEKLHNTIKDKKLEDQIQVIITSPLTRAIETTIGVFPDTKIPIIVEPSCREMLDTACDIGRVPAELAEQFLPLVDIDFSMLDPFWWLEIEKFPRTGPGNAPPAIIVAPKTAEEVLPLRESETELDARIREFIAKLVERPEEHIAVVGHSSFFKRMLGMNRKLNNCELHETSLEEIQLRYAQ</sequence>
<dbReference type="GO" id="GO:0030488">
    <property type="term" value="P:tRNA methylation"/>
    <property type="evidence" value="ECO:0007669"/>
    <property type="project" value="TreeGrafter"/>
</dbReference>
<proteinExistence type="inferred from homology"/>
<keyword evidence="4" id="KW-0547">Nucleotide-binding</keyword>
<evidence type="ECO:0000256" key="6">
    <source>
        <dbReference type="PROSITE-ProRule" id="PRU00221"/>
    </source>
</evidence>
<dbReference type="GO" id="GO:0005525">
    <property type="term" value="F:GTP binding"/>
    <property type="evidence" value="ECO:0007669"/>
    <property type="project" value="UniProtKB-KW"/>
</dbReference>
<evidence type="ECO:0000256" key="3">
    <source>
        <dbReference type="ARBA" id="ARBA00022694"/>
    </source>
</evidence>
<keyword evidence="6" id="KW-0853">WD repeat</keyword>
<dbReference type="Pfam" id="PF12631">
    <property type="entry name" value="MnmE_helical"/>
    <property type="match status" value="1"/>
</dbReference>
<reference evidence="9" key="1">
    <citation type="submission" date="2021-02" db="EMBL/GenBank/DDBJ databases">
        <authorList>
            <person name="Palmer J.M."/>
        </authorList>
    </citation>
    <scope>NUCLEOTIDE SEQUENCE</scope>
    <source>
        <strain evidence="9">SCRP23</strain>
    </source>
</reference>
<feature type="region of interest" description="Disordered" evidence="7">
    <location>
        <begin position="494"/>
        <end position="521"/>
    </location>
</feature>
<dbReference type="OrthoDB" id="188276at2759"/>
<dbReference type="Proteomes" id="UP000693981">
    <property type="component" value="Unassembled WGS sequence"/>
</dbReference>
<dbReference type="InterPro" id="IPR019775">
    <property type="entry name" value="WD40_repeat_CS"/>
</dbReference>
<evidence type="ECO:0000256" key="7">
    <source>
        <dbReference type="SAM" id="MobiDB-lite"/>
    </source>
</evidence>
<dbReference type="InterPro" id="IPR031168">
    <property type="entry name" value="G_TrmE"/>
</dbReference>
<dbReference type="InterPro" id="IPR001680">
    <property type="entry name" value="WD40_rpt"/>
</dbReference>
<dbReference type="PROSITE" id="PS51709">
    <property type="entry name" value="G_TRME"/>
    <property type="match status" value="1"/>
</dbReference>
<comment type="subcellular location">
    <subcellularLocation>
        <location evidence="1">Mitochondrion</location>
    </subcellularLocation>
</comment>
<dbReference type="Pfam" id="PF00300">
    <property type="entry name" value="His_Phos_1"/>
    <property type="match status" value="1"/>
</dbReference>
<dbReference type="NCBIfam" id="NF003661">
    <property type="entry name" value="PRK05291.1-3"/>
    <property type="match status" value="1"/>
</dbReference>
<evidence type="ECO:0000313" key="9">
    <source>
        <dbReference type="EMBL" id="KAG7401798.1"/>
    </source>
</evidence>
<name>A0A8T1XBY1_9STRA</name>
<dbReference type="GO" id="GO:0002098">
    <property type="term" value="P:tRNA wobble uridine modification"/>
    <property type="evidence" value="ECO:0007669"/>
    <property type="project" value="TreeGrafter"/>
</dbReference>
<evidence type="ECO:0000256" key="2">
    <source>
        <dbReference type="ARBA" id="ARBA00011043"/>
    </source>
</evidence>
<dbReference type="AlphaFoldDB" id="A0A8T1XBY1"/>
<keyword evidence="5" id="KW-0342">GTP-binding</keyword>
<feature type="domain" description="TrmE-type G" evidence="8">
    <location>
        <begin position="251"/>
        <end position="412"/>
    </location>
</feature>
<evidence type="ECO:0000313" key="10">
    <source>
        <dbReference type="Proteomes" id="UP000693981"/>
    </source>
</evidence>
<dbReference type="SMART" id="SM00320">
    <property type="entry name" value="WD40"/>
    <property type="match status" value="5"/>
</dbReference>
<evidence type="ECO:0000256" key="1">
    <source>
        <dbReference type="ARBA" id="ARBA00004173"/>
    </source>
</evidence>
<dbReference type="InterPro" id="IPR025867">
    <property type="entry name" value="MnmE_helical"/>
</dbReference>
<feature type="compositionally biased region" description="Basic and acidic residues" evidence="7">
    <location>
        <begin position="507"/>
        <end position="516"/>
    </location>
</feature>
<dbReference type="PROSITE" id="PS00678">
    <property type="entry name" value="WD_REPEATS_1"/>
    <property type="match status" value="1"/>
</dbReference>
<dbReference type="NCBIfam" id="TIGR00231">
    <property type="entry name" value="small_GTP"/>
    <property type="match status" value="1"/>
</dbReference>
<dbReference type="InterPro" id="IPR018948">
    <property type="entry name" value="GTP-bd_TrmE_N"/>
</dbReference>
<organism evidence="9 10">
    <name type="scientific">Phytophthora boehmeriae</name>
    <dbReference type="NCBI Taxonomy" id="109152"/>
    <lineage>
        <taxon>Eukaryota</taxon>
        <taxon>Sar</taxon>
        <taxon>Stramenopiles</taxon>
        <taxon>Oomycota</taxon>
        <taxon>Peronosporomycetes</taxon>
        <taxon>Peronosporales</taxon>
        <taxon>Peronosporaceae</taxon>
        <taxon>Phytophthora</taxon>
    </lineage>
</organism>
<comment type="similarity">
    <text evidence="2">Belongs to the TRAFAC class TrmE-Era-EngA-EngB-Septin-like GTPase superfamily. TrmE GTPase family.</text>
</comment>
<protein>
    <submittedName>
        <fullName evidence="9">tRNA modification GTPase gtpbp3, mitochondrial</fullName>
    </submittedName>
</protein>